<dbReference type="SUPFAM" id="SSF51735">
    <property type="entry name" value="NAD(P)-binding Rossmann-fold domains"/>
    <property type="match status" value="1"/>
</dbReference>
<protein>
    <submittedName>
        <fullName evidence="4">dTDP-glucose 4,6-dehydratase</fullName>
        <ecNumber evidence="4">4.2.1.46</ecNumber>
    </submittedName>
</protein>
<dbReference type="GO" id="GO:0008460">
    <property type="term" value="F:dTDP-glucose 4,6-dehydratase activity"/>
    <property type="evidence" value="ECO:0007669"/>
    <property type="project" value="UniProtKB-EC"/>
</dbReference>
<feature type="domain" description="NAD(P)-binding" evidence="3">
    <location>
        <begin position="74"/>
        <end position="386"/>
    </location>
</feature>
<dbReference type="PANTHER" id="PTHR43000">
    <property type="entry name" value="DTDP-D-GLUCOSE 4,6-DEHYDRATASE-RELATED"/>
    <property type="match status" value="1"/>
</dbReference>
<dbReference type="PRINTS" id="PR01713">
    <property type="entry name" value="NUCEPIMERASE"/>
</dbReference>
<reference evidence="4 5" key="1">
    <citation type="submission" date="2019-02" db="EMBL/GenBank/DDBJ databases">
        <title>Deep-cultivation of Planctomycetes and their phenomic and genomic characterization uncovers novel biology.</title>
        <authorList>
            <person name="Wiegand S."/>
            <person name="Jogler M."/>
            <person name="Boedeker C."/>
            <person name="Pinto D."/>
            <person name="Vollmers J."/>
            <person name="Rivas-Marin E."/>
            <person name="Kohn T."/>
            <person name="Peeters S.H."/>
            <person name="Heuer A."/>
            <person name="Rast P."/>
            <person name="Oberbeckmann S."/>
            <person name="Bunk B."/>
            <person name="Jeske O."/>
            <person name="Meyerdierks A."/>
            <person name="Storesund J.E."/>
            <person name="Kallscheuer N."/>
            <person name="Luecker S."/>
            <person name="Lage O.M."/>
            <person name="Pohl T."/>
            <person name="Merkel B.J."/>
            <person name="Hornburger P."/>
            <person name="Mueller R.-W."/>
            <person name="Bruemmer F."/>
            <person name="Labrenz M."/>
            <person name="Spormann A.M."/>
            <person name="Op Den Camp H."/>
            <person name="Overmann J."/>
            <person name="Amann R."/>
            <person name="Jetten M.S.M."/>
            <person name="Mascher T."/>
            <person name="Medema M.H."/>
            <person name="Devos D.P."/>
            <person name="Kaster A.-K."/>
            <person name="Ovreas L."/>
            <person name="Rohde M."/>
            <person name="Galperin M.Y."/>
            <person name="Jogler C."/>
        </authorList>
    </citation>
    <scope>NUCLEOTIDE SEQUENCE [LARGE SCALE GENOMIC DNA]</scope>
    <source>
        <strain evidence="4 5">Pan14r</strain>
    </source>
</reference>
<dbReference type="InterPro" id="IPR036291">
    <property type="entry name" value="NAD(P)-bd_dom_sf"/>
</dbReference>
<dbReference type="InterPro" id="IPR016040">
    <property type="entry name" value="NAD(P)-bd_dom"/>
</dbReference>
<keyword evidence="2" id="KW-0812">Transmembrane</keyword>
<dbReference type="AlphaFoldDB" id="A0A5C5Y5R8"/>
<evidence type="ECO:0000313" key="5">
    <source>
        <dbReference type="Proteomes" id="UP000317238"/>
    </source>
</evidence>
<comment type="caution">
    <text evidence="4">The sequence shown here is derived from an EMBL/GenBank/DDBJ whole genome shotgun (WGS) entry which is preliminary data.</text>
</comment>
<dbReference type="Gene3D" id="3.40.50.720">
    <property type="entry name" value="NAD(P)-binding Rossmann-like Domain"/>
    <property type="match status" value="1"/>
</dbReference>
<dbReference type="Pfam" id="PF16363">
    <property type="entry name" value="GDP_Man_Dehyd"/>
    <property type="match status" value="1"/>
</dbReference>
<keyword evidence="4" id="KW-0456">Lyase</keyword>
<name>A0A5C5Y5R8_9PLAN</name>
<sequence>MRCGRQVSPLRDHFQKSSPSLNGRGNGRILKLPDLTKRFTAGLRNSGSPGVRRRLRPDPFRISHLMACLMTTSLITGGSGFIGSHLAEHLLRRGDDVIVVDDLSTGCQNNLSGIMEHPRLDFIEGSIDDVALVAELLGRSDRVFHLAAAVGVALIAKEPIQTIERNVYPTQLILDRLGSMAQRGRQVPCFIASTSEVYGKNPKDTWSEEDDLVFGATTRPRWSYGVSKAIDEFLALAYVKQQGLPIVVGRFFNVVGPRQTGAYGMVLPRFVEAALAGRPLVVHDDGHQVRCFAHVDDIIQAVVKLIETPAASGRVYNIGSDQPVSILDLAKRVIERTNSSSEIQFQSYSDAYDQSFEDIRRRVPDLQRIHDAIGFRPTMNLNDIIDSVANQYASETP</sequence>
<keyword evidence="2" id="KW-1133">Transmembrane helix</keyword>
<feature type="region of interest" description="Disordered" evidence="1">
    <location>
        <begin position="1"/>
        <end position="27"/>
    </location>
</feature>
<evidence type="ECO:0000256" key="1">
    <source>
        <dbReference type="SAM" id="MobiDB-lite"/>
    </source>
</evidence>
<accession>A0A5C5Y5R8</accession>
<keyword evidence="2" id="KW-0472">Membrane</keyword>
<evidence type="ECO:0000313" key="4">
    <source>
        <dbReference type="EMBL" id="TWT71086.1"/>
    </source>
</evidence>
<evidence type="ECO:0000259" key="3">
    <source>
        <dbReference type="Pfam" id="PF16363"/>
    </source>
</evidence>
<proteinExistence type="predicted"/>
<gene>
    <name evidence="4" type="primary">strE_2</name>
    <name evidence="4" type="ORF">Pan14r_33960</name>
</gene>
<evidence type="ECO:0000256" key="2">
    <source>
        <dbReference type="SAM" id="Phobius"/>
    </source>
</evidence>
<organism evidence="4 5">
    <name type="scientific">Crateriforma conspicua</name>
    <dbReference type="NCBI Taxonomy" id="2527996"/>
    <lineage>
        <taxon>Bacteria</taxon>
        <taxon>Pseudomonadati</taxon>
        <taxon>Planctomycetota</taxon>
        <taxon>Planctomycetia</taxon>
        <taxon>Planctomycetales</taxon>
        <taxon>Planctomycetaceae</taxon>
        <taxon>Crateriforma</taxon>
    </lineage>
</organism>
<dbReference type="EC" id="4.2.1.46" evidence="4"/>
<dbReference type="EMBL" id="SJPL01000001">
    <property type="protein sequence ID" value="TWT71086.1"/>
    <property type="molecule type" value="Genomic_DNA"/>
</dbReference>
<feature type="transmembrane region" description="Helical" evidence="2">
    <location>
        <begin position="62"/>
        <end position="83"/>
    </location>
</feature>
<keyword evidence="5" id="KW-1185">Reference proteome</keyword>
<dbReference type="Proteomes" id="UP000317238">
    <property type="component" value="Unassembled WGS sequence"/>
</dbReference>